<evidence type="ECO:0000313" key="8">
    <source>
        <dbReference type="EMBL" id="ANI31048.1"/>
    </source>
</evidence>
<dbReference type="NCBIfam" id="TIGR01401">
    <property type="entry name" value="fliR_like_III"/>
    <property type="match status" value="1"/>
</dbReference>
<feature type="transmembrane region" description="Helical" evidence="7">
    <location>
        <begin position="86"/>
        <end position="106"/>
    </location>
</feature>
<dbReference type="EMBL" id="CP010029">
    <property type="protein sequence ID" value="ANI31048.1"/>
    <property type="molecule type" value="Genomic_DNA"/>
</dbReference>
<dbReference type="InterPro" id="IPR002010">
    <property type="entry name" value="T3SS_IM_R"/>
</dbReference>
<feature type="transmembrane region" description="Helical" evidence="7">
    <location>
        <begin position="136"/>
        <end position="155"/>
    </location>
</feature>
<dbReference type="RefSeq" id="WP_064516604.1">
    <property type="nucleotide sequence ID" value="NZ_CP010029.1"/>
</dbReference>
<keyword evidence="6 7" id="KW-0472">Membrane</keyword>
<dbReference type="PANTHER" id="PTHR30065">
    <property type="entry name" value="FLAGELLAR BIOSYNTHETIC PROTEIN FLIR"/>
    <property type="match status" value="1"/>
</dbReference>
<feature type="transmembrane region" description="Helical" evidence="7">
    <location>
        <begin position="48"/>
        <end position="66"/>
    </location>
</feature>
<feature type="transmembrane region" description="Helical" evidence="7">
    <location>
        <begin position="218"/>
        <end position="240"/>
    </location>
</feature>
<evidence type="ECO:0000256" key="3">
    <source>
        <dbReference type="ARBA" id="ARBA00022475"/>
    </source>
</evidence>
<evidence type="ECO:0000256" key="5">
    <source>
        <dbReference type="ARBA" id="ARBA00022989"/>
    </source>
</evidence>
<gene>
    <name evidence="8" type="ORF">PL78_14590</name>
</gene>
<organism evidence="8 9">
    <name type="scientific">Yersinia entomophaga</name>
    <dbReference type="NCBI Taxonomy" id="935293"/>
    <lineage>
        <taxon>Bacteria</taxon>
        <taxon>Pseudomonadati</taxon>
        <taxon>Pseudomonadota</taxon>
        <taxon>Gammaproteobacteria</taxon>
        <taxon>Enterobacterales</taxon>
        <taxon>Yersiniaceae</taxon>
        <taxon>Yersinia</taxon>
    </lineage>
</organism>
<evidence type="ECO:0000313" key="9">
    <source>
        <dbReference type="Proteomes" id="UP000266744"/>
    </source>
</evidence>
<protein>
    <submittedName>
        <fullName evidence="8">Type III secretion system protein</fullName>
    </submittedName>
</protein>
<evidence type="ECO:0000256" key="6">
    <source>
        <dbReference type="ARBA" id="ARBA00023136"/>
    </source>
</evidence>
<feature type="transmembrane region" description="Helical" evidence="7">
    <location>
        <begin position="191"/>
        <end position="211"/>
    </location>
</feature>
<dbReference type="PANTHER" id="PTHR30065:SF1">
    <property type="entry name" value="SURFACE PRESENTATION OF ANTIGENS PROTEIN SPAR"/>
    <property type="match status" value="1"/>
</dbReference>
<reference evidence="8 9" key="1">
    <citation type="journal article" date="2016" name="Toxins">
        <title>The Draft Genome Sequence of the Yersinia entomophaga Entomopathogenic Type Strain MH96T.</title>
        <authorList>
            <person name="Hurst M.R."/>
            <person name="Beattie A."/>
            <person name="Altermann E."/>
            <person name="Moraga R.M."/>
            <person name="Harper L.A."/>
            <person name="Calder J."/>
            <person name="Laugraud A."/>
        </authorList>
    </citation>
    <scope>NUCLEOTIDE SEQUENCE [LARGE SCALE GENOMIC DNA]</scope>
    <source>
        <strain evidence="8 9">MH96</strain>
    </source>
</reference>
<comment type="subcellular location">
    <subcellularLocation>
        <location evidence="1 7">Cell membrane</location>
        <topology evidence="1 7">Multi-pass membrane protein</topology>
    </subcellularLocation>
</comment>
<evidence type="ECO:0000256" key="2">
    <source>
        <dbReference type="ARBA" id="ARBA00009772"/>
    </source>
</evidence>
<evidence type="ECO:0000256" key="1">
    <source>
        <dbReference type="ARBA" id="ARBA00004651"/>
    </source>
</evidence>
<dbReference type="InterPro" id="IPR006304">
    <property type="entry name" value="T3SS_SpaR/YscT"/>
</dbReference>
<proteinExistence type="inferred from homology"/>
<dbReference type="Pfam" id="PF01311">
    <property type="entry name" value="Bac_export_1"/>
    <property type="match status" value="1"/>
</dbReference>
<accession>A0ABM6BNX3</accession>
<sequence>MNNNTINLYISLYDTFSSGMITLSIAYLRIAPVFFLLPFLNTKLLNGIVIKNSLIIYIILGLWPYLSVGDDVREQREIIDIVLYELLIGIIFAFLICLPFFVANIIGEIIDNQRGATISDTIDPANGIESSEFSAFLNYLICMIFLADGGVYKLVAAFADSYRMMPFCQGFSHFEPLIIGAWLNSLVSQGLILASPVLVTLFLSEVALGLYSRFCPQLNAFSLSLAIKSIIAFSVFLLYFHNEIPSILVSMVDMSLLLDIFTLK</sequence>
<evidence type="ECO:0000256" key="7">
    <source>
        <dbReference type="RuleBase" id="RU362072"/>
    </source>
</evidence>
<feature type="transmembrane region" description="Helical" evidence="7">
    <location>
        <begin position="20"/>
        <end position="41"/>
    </location>
</feature>
<keyword evidence="4 7" id="KW-0812">Transmembrane</keyword>
<keyword evidence="9" id="KW-1185">Reference proteome</keyword>
<dbReference type="Proteomes" id="UP000266744">
    <property type="component" value="Chromosome"/>
</dbReference>
<keyword evidence="5 7" id="KW-1133">Transmembrane helix</keyword>
<evidence type="ECO:0000256" key="4">
    <source>
        <dbReference type="ARBA" id="ARBA00022692"/>
    </source>
</evidence>
<name>A0ABM6BNX3_YERET</name>
<keyword evidence="3 7" id="KW-1003">Cell membrane</keyword>
<dbReference type="PRINTS" id="PR00953">
    <property type="entry name" value="TYPE3IMRPROT"/>
</dbReference>
<comment type="similarity">
    <text evidence="2 7">Belongs to the FliR/MopE/SpaR family.</text>
</comment>